<accession>A0A6H2H4X2</accession>
<evidence type="ECO:0000259" key="2">
    <source>
        <dbReference type="Pfam" id="PF05425"/>
    </source>
</evidence>
<sequence>MYALMKLLHLFAAIVWLGGISFMLYALRPTATALMQAPERLTLTAAVLQRFFIMVWLTIALLLLSGVYMLTSVGMKNAPAGWHVMLTLGLVMMALFGHLYFGPFRRLKLAVVASNWEEAGRRAGQVSTLAATNLALGAIAISGVILLV</sequence>
<dbReference type="Pfam" id="PF05425">
    <property type="entry name" value="CopD"/>
    <property type="match status" value="1"/>
</dbReference>
<protein>
    <recommendedName>
        <fullName evidence="2">Copper resistance protein D domain-containing protein</fullName>
    </recommendedName>
</protein>
<keyword evidence="1" id="KW-0472">Membrane</keyword>
<feature type="transmembrane region" description="Helical" evidence="1">
    <location>
        <begin position="82"/>
        <end position="101"/>
    </location>
</feature>
<reference evidence="3 4" key="1">
    <citation type="submission" date="2020-04" db="EMBL/GenBank/DDBJ databases">
        <title>Complete genome of a Psychrophilic, Marine, Gas Vacuolate Bacterium Polaromonas vacuolata KCTC 22033T.</title>
        <authorList>
            <person name="Hwang K."/>
            <person name="Kim K.M."/>
        </authorList>
    </citation>
    <scope>NUCLEOTIDE SEQUENCE [LARGE SCALE GENOMIC DNA]</scope>
    <source>
        <strain evidence="3 4">KCTC 22033</strain>
    </source>
</reference>
<dbReference type="GO" id="GO:0016020">
    <property type="term" value="C:membrane"/>
    <property type="evidence" value="ECO:0007669"/>
    <property type="project" value="InterPro"/>
</dbReference>
<evidence type="ECO:0000313" key="3">
    <source>
        <dbReference type="EMBL" id="QJC54922.1"/>
    </source>
</evidence>
<name>A0A6H2H4X2_9BURK</name>
<keyword evidence="1" id="KW-0812">Transmembrane</keyword>
<feature type="transmembrane region" description="Helical" evidence="1">
    <location>
        <begin position="47"/>
        <end position="70"/>
    </location>
</feature>
<keyword evidence="4" id="KW-1185">Reference proteome</keyword>
<dbReference type="InterPro" id="IPR008457">
    <property type="entry name" value="Cu-R_CopD_dom"/>
</dbReference>
<dbReference type="EMBL" id="CP051461">
    <property type="protein sequence ID" value="QJC54922.1"/>
    <property type="molecule type" value="Genomic_DNA"/>
</dbReference>
<feature type="transmembrane region" description="Helical" evidence="1">
    <location>
        <begin position="126"/>
        <end position="147"/>
    </location>
</feature>
<feature type="transmembrane region" description="Helical" evidence="1">
    <location>
        <begin position="7"/>
        <end position="27"/>
    </location>
</feature>
<dbReference type="KEGG" id="pvac:HC248_00184"/>
<evidence type="ECO:0000313" key="4">
    <source>
        <dbReference type="Proteomes" id="UP000502041"/>
    </source>
</evidence>
<dbReference type="Proteomes" id="UP000502041">
    <property type="component" value="Chromosome"/>
</dbReference>
<feature type="domain" description="Copper resistance protein D" evidence="2">
    <location>
        <begin position="46"/>
        <end position="144"/>
    </location>
</feature>
<organism evidence="3 4">
    <name type="scientific">Polaromonas vacuolata</name>
    <dbReference type="NCBI Taxonomy" id="37448"/>
    <lineage>
        <taxon>Bacteria</taxon>
        <taxon>Pseudomonadati</taxon>
        <taxon>Pseudomonadota</taxon>
        <taxon>Betaproteobacteria</taxon>
        <taxon>Burkholderiales</taxon>
        <taxon>Comamonadaceae</taxon>
        <taxon>Polaromonas</taxon>
    </lineage>
</organism>
<dbReference type="AlphaFoldDB" id="A0A6H2H4X2"/>
<evidence type="ECO:0000256" key="1">
    <source>
        <dbReference type="SAM" id="Phobius"/>
    </source>
</evidence>
<gene>
    <name evidence="3" type="ORF">HC248_00184</name>
</gene>
<keyword evidence="1" id="KW-1133">Transmembrane helix</keyword>
<proteinExistence type="predicted"/>